<dbReference type="AlphaFoldDB" id="A0A841R9B9"/>
<dbReference type="GO" id="GO:0009523">
    <property type="term" value="C:photosystem II"/>
    <property type="evidence" value="ECO:0007669"/>
    <property type="project" value="UniProtKB-KW"/>
</dbReference>
<evidence type="ECO:0000313" key="4">
    <source>
        <dbReference type="EMBL" id="MBB6479797.1"/>
    </source>
</evidence>
<feature type="domain" description="NAD(P)-binding" evidence="3">
    <location>
        <begin position="9"/>
        <end position="192"/>
    </location>
</feature>
<dbReference type="Pfam" id="PF13460">
    <property type="entry name" value="NAD_binding_10"/>
    <property type="match status" value="1"/>
</dbReference>
<dbReference type="GO" id="GO:0015979">
    <property type="term" value="P:photosynthesis"/>
    <property type="evidence" value="ECO:0007669"/>
    <property type="project" value="UniProtKB-KW"/>
</dbReference>
<name>A0A841R9B9_9SPIO</name>
<dbReference type="SUPFAM" id="SSF51735">
    <property type="entry name" value="NAD(P)-binding Rossmann-fold domains"/>
    <property type="match status" value="1"/>
</dbReference>
<evidence type="ECO:0000256" key="1">
    <source>
        <dbReference type="ARBA" id="ARBA00022531"/>
    </source>
</evidence>
<evidence type="ECO:0000313" key="5">
    <source>
        <dbReference type="Proteomes" id="UP000587760"/>
    </source>
</evidence>
<dbReference type="GO" id="GO:0015995">
    <property type="term" value="P:chlorophyll biosynthetic process"/>
    <property type="evidence" value="ECO:0007669"/>
    <property type="project" value="UniProtKB-UniPathway"/>
</dbReference>
<keyword evidence="2" id="KW-0604">Photosystem II</keyword>
<dbReference type="Gene3D" id="3.40.50.720">
    <property type="entry name" value="NAD(P)-binding Rossmann-like Domain"/>
    <property type="match status" value="1"/>
</dbReference>
<evidence type="ECO:0000259" key="3">
    <source>
        <dbReference type="Pfam" id="PF13460"/>
    </source>
</evidence>
<proteinExistence type="predicted"/>
<dbReference type="UniPathway" id="UPA00668"/>
<organism evidence="4 5">
    <name type="scientific">Spirochaeta isovalerica</name>
    <dbReference type="NCBI Taxonomy" id="150"/>
    <lineage>
        <taxon>Bacteria</taxon>
        <taxon>Pseudomonadati</taxon>
        <taxon>Spirochaetota</taxon>
        <taxon>Spirochaetia</taxon>
        <taxon>Spirochaetales</taxon>
        <taxon>Spirochaetaceae</taxon>
        <taxon>Spirochaeta</taxon>
    </lineage>
</organism>
<dbReference type="CDD" id="cd05243">
    <property type="entry name" value="SDR_a5"/>
    <property type="match status" value="1"/>
</dbReference>
<comment type="caution">
    <text evidence="4">The sequence shown here is derived from an EMBL/GenBank/DDBJ whole genome shotgun (WGS) entry which is preliminary data.</text>
</comment>
<reference evidence="4 5" key="1">
    <citation type="submission" date="2020-08" db="EMBL/GenBank/DDBJ databases">
        <title>Genomic Encyclopedia of Type Strains, Phase IV (KMG-IV): sequencing the most valuable type-strain genomes for metagenomic binning, comparative biology and taxonomic classification.</title>
        <authorList>
            <person name="Goeker M."/>
        </authorList>
    </citation>
    <scope>NUCLEOTIDE SEQUENCE [LARGE SCALE GENOMIC DNA]</scope>
    <source>
        <strain evidence="4 5">DSM 2461</strain>
    </source>
</reference>
<dbReference type="InterPro" id="IPR044256">
    <property type="entry name" value="HCF244-like"/>
</dbReference>
<dbReference type="RefSeq" id="WP_184745342.1">
    <property type="nucleotide sequence ID" value="NZ_JACHGJ010000002.1"/>
</dbReference>
<keyword evidence="1" id="KW-0602">Photosynthesis</keyword>
<dbReference type="PANTHER" id="PTHR47128">
    <property type="match status" value="1"/>
</dbReference>
<dbReference type="InterPro" id="IPR016040">
    <property type="entry name" value="NAD(P)-bd_dom"/>
</dbReference>
<dbReference type="Proteomes" id="UP000587760">
    <property type="component" value="Unassembled WGS sequence"/>
</dbReference>
<dbReference type="EMBL" id="JACHGJ010000002">
    <property type="protein sequence ID" value="MBB6479797.1"/>
    <property type="molecule type" value="Genomic_DNA"/>
</dbReference>
<keyword evidence="5" id="KW-1185">Reference proteome</keyword>
<gene>
    <name evidence="4" type="ORF">HNR50_001455</name>
</gene>
<dbReference type="PANTHER" id="PTHR47128:SF2">
    <property type="entry name" value="PROTEIN HIGH CHLOROPHYLL FLUORESCENCE PHENOTYPE 244, CHLOROPLASTIC"/>
    <property type="match status" value="1"/>
</dbReference>
<sequence>MSEKILLAGATGYLGNHIARELKKKGYWVRVLIRKEEQKKQLENMDDYFVGSITDPDSLKGVTEGIDRVISTVGITRQKDGLTYMDVDYQGNANLLNEAKQSNVQSFMYISAINGDKMTHLKIFQAKERFVQELVGSGLDYVIIRPNGYFSDMADFLNMAKSGKVYLFGDGSFRLNPVSGKDLASYCVDHLNRKSCELTIGGPDLFSQNELAELALAAYGSHGKVIHLPDWIRVAVISLLRIFTGSKTYGPVEFFLTAMAMDNIAEQYGDHHLEDHFKAIVTNGGSDL</sequence>
<dbReference type="InterPro" id="IPR036291">
    <property type="entry name" value="NAD(P)-bd_dom_sf"/>
</dbReference>
<evidence type="ECO:0000256" key="2">
    <source>
        <dbReference type="ARBA" id="ARBA00023276"/>
    </source>
</evidence>
<accession>A0A841R9B9</accession>
<protein>
    <submittedName>
        <fullName evidence="4">Uncharacterized protein YbjT (DUF2867 family)</fullName>
    </submittedName>
</protein>